<comment type="caution">
    <text evidence="1">The sequence shown here is derived from an EMBL/GenBank/DDBJ whole genome shotgun (WGS) entry which is preliminary data.</text>
</comment>
<dbReference type="Proteomes" id="UP001060085">
    <property type="component" value="Linkage Group LG01"/>
</dbReference>
<evidence type="ECO:0000313" key="1">
    <source>
        <dbReference type="EMBL" id="KAI5680962.1"/>
    </source>
</evidence>
<evidence type="ECO:0000313" key="2">
    <source>
        <dbReference type="Proteomes" id="UP001060085"/>
    </source>
</evidence>
<organism evidence="1 2">
    <name type="scientific">Catharanthus roseus</name>
    <name type="common">Madagascar periwinkle</name>
    <name type="synonym">Vinca rosea</name>
    <dbReference type="NCBI Taxonomy" id="4058"/>
    <lineage>
        <taxon>Eukaryota</taxon>
        <taxon>Viridiplantae</taxon>
        <taxon>Streptophyta</taxon>
        <taxon>Embryophyta</taxon>
        <taxon>Tracheophyta</taxon>
        <taxon>Spermatophyta</taxon>
        <taxon>Magnoliopsida</taxon>
        <taxon>eudicotyledons</taxon>
        <taxon>Gunneridae</taxon>
        <taxon>Pentapetalae</taxon>
        <taxon>asterids</taxon>
        <taxon>lamiids</taxon>
        <taxon>Gentianales</taxon>
        <taxon>Apocynaceae</taxon>
        <taxon>Rauvolfioideae</taxon>
        <taxon>Vinceae</taxon>
        <taxon>Catharanthinae</taxon>
        <taxon>Catharanthus</taxon>
    </lineage>
</organism>
<name>A0ACC0C7P4_CATRO</name>
<protein>
    <submittedName>
        <fullName evidence="1">Uncharacterized protein</fullName>
    </submittedName>
</protein>
<reference evidence="2" key="1">
    <citation type="journal article" date="2023" name="Nat. Plants">
        <title>Single-cell RNA sequencing provides a high-resolution roadmap for understanding the multicellular compartmentation of specialized metabolism.</title>
        <authorList>
            <person name="Sun S."/>
            <person name="Shen X."/>
            <person name="Li Y."/>
            <person name="Li Y."/>
            <person name="Wang S."/>
            <person name="Li R."/>
            <person name="Zhang H."/>
            <person name="Shen G."/>
            <person name="Guo B."/>
            <person name="Wei J."/>
            <person name="Xu J."/>
            <person name="St-Pierre B."/>
            <person name="Chen S."/>
            <person name="Sun C."/>
        </authorList>
    </citation>
    <scope>NUCLEOTIDE SEQUENCE [LARGE SCALE GENOMIC DNA]</scope>
</reference>
<keyword evidence="2" id="KW-1185">Reference proteome</keyword>
<sequence length="383" mass="43618">MVGLAVPLVVGSKPRENVNAISVTINEEIPTTKKEGMIIEEGSCTEVERRSSEKMGKKEEHKGKWKSTSASYKPKIPFLDTLVRDRNQDEMREFLKIFGQLKINLPLCDLLLPVPKNPIEKGKEKPKKKHRKNGRQITSKLKASSMKWVSLRRIEEKKQTKHCDVCDPGECASLAAQKWVANRESLKIVIEKSFDVPVIEHFNLEHLFERWVGYLFFAFLVQFYPNLVREFSANMLYRTDKGLETIISTIKGVRIILTRERLASILAIPDEGTIVTMDLNKKTIDENLGYSYDAACNRFDIQPRPIDRLHGGDFPLFFLMPLLISSSTLLFKRAAGKVMFAFLTSIFLISFTIAPLSLSLAWLCTQWVVLGVTIPKPMCIITL</sequence>
<accession>A0ACC0C7P4</accession>
<proteinExistence type="predicted"/>
<dbReference type="EMBL" id="CM044701">
    <property type="protein sequence ID" value="KAI5680962.1"/>
    <property type="molecule type" value="Genomic_DNA"/>
</dbReference>
<gene>
    <name evidence="1" type="ORF">M9H77_02189</name>
</gene>